<name>A0ABW4J593_9LACO</name>
<evidence type="ECO:0000256" key="1">
    <source>
        <dbReference type="SAM" id="Phobius"/>
    </source>
</evidence>
<dbReference type="InterPro" id="IPR010406">
    <property type="entry name" value="DUF1003"/>
</dbReference>
<proteinExistence type="predicted"/>
<accession>A0ABW4J593</accession>
<keyword evidence="1" id="KW-0472">Membrane</keyword>
<dbReference type="PANTHER" id="PTHR41386:SF1">
    <property type="entry name" value="MEMBRANE PROTEIN"/>
    <property type="match status" value="1"/>
</dbReference>
<protein>
    <submittedName>
        <fullName evidence="2">DUF1003 domain-containing protein</fullName>
    </submittedName>
</protein>
<keyword evidence="1" id="KW-0812">Transmembrane</keyword>
<dbReference type="Pfam" id="PF06210">
    <property type="entry name" value="DUF1003"/>
    <property type="match status" value="1"/>
</dbReference>
<feature type="transmembrane region" description="Helical" evidence="1">
    <location>
        <begin position="123"/>
        <end position="144"/>
    </location>
</feature>
<keyword evidence="3" id="KW-1185">Reference proteome</keyword>
<dbReference type="EMBL" id="JBHTOP010000011">
    <property type="protein sequence ID" value="MFD1671536.1"/>
    <property type="molecule type" value="Genomic_DNA"/>
</dbReference>
<dbReference type="PANTHER" id="PTHR41386">
    <property type="entry name" value="INTEGRAL MEMBRANE PROTEIN-RELATED"/>
    <property type="match status" value="1"/>
</dbReference>
<keyword evidence="1" id="KW-1133">Transmembrane helix</keyword>
<dbReference type="RefSeq" id="WP_125715762.1">
    <property type="nucleotide sequence ID" value="NZ_JBHTOP010000011.1"/>
</dbReference>
<sequence length="244" mass="28405">MTKKMNLQETICLVDHEKHNFEDGVSLRDLDSQLRQLIQHDFPKATGNDFICSTHLVHYRLLEMDQIFDKDQVQSRKLGERMTRLMQRDDYQIVDIHQQLEASLTVGQKVADAVARFGGSWPFIISFISIMIVWIIINVCHLFGFNFDPYPFILLNLFLSMIAAIQAPLIMMSQNRAAEYDRLQARNDFKVNSKSEEEIRVLHAKVDHLIQQDSINLLSIQKSQTQMLGEIQRQLNALKHKPLR</sequence>
<reference evidence="3" key="1">
    <citation type="journal article" date="2019" name="Int. J. Syst. Evol. Microbiol.">
        <title>The Global Catalogue of Microorganisms (GCM) 10K type strain sequencing project: providing services to taxonomists for standard genome sequencing and annotation.</title>
        <authorList>
            <consortium name="The Broad Institute Genomics Platform"/>
            <consortium name="The Broad Institute Genome Sequencing Center for Infectious Disease"/>
            <person name="Wu L."/>
            <person name="Ma J."/>
        </authorList>
    </citation>
    <scope>NUCLEOTIDE SEQUENCE [LARGE SCALE GENOMIC DNA]</scope>
    <source>
        <strain evidence="3">CCM 8896</strain>
    </source>
</reference>
<feature type="transmembrane region" description="Helical" evidence="1">
    <location>
        <begin position="150"/>
        <end position="172"/>
    </location>
</feature>
<evidence type="ECO:0000313" key="3">
    <source>
        <dbReference type="Proteomes" id="UP001597267"/>
    </source>
</evidence>
<dbReference type="Proteomes" id="UP001597267">
    <property type="component" value="Unassembled WGS sequence"/>
</dbReference>
<evidence type="ECO:0000313" key="2">
    <source>
        <dbReference type="EMBL" id="MFD1671536.1"/>
    </source>
</evidence>
<organism evidence="2 3">
    <name type="scientific">Agrilactobacillus yilanensis</name>
    <dbReference type="NCBI Taxonomy" id="2485997"/>
    <lineage>
        <taxon>Bacteria</taxon>
        <taxon>Bacillati</taxon>
        <taxon>Bacillota</taxon>
        <taxon>Bacilli</taxon>
        <taxon>Lactobacillales</taxon>
        <taxon>Lactobacillaceae</taxon>
        <taxon>Agrilactobacillus</taxon>
    </lineage>
</organism>
<gene>
    <name evidence="2" type="ORF">ACFQ5M_05465</name>
</gene>
<comment type="caution">
    <text evidence="2">The sequence shown here is derived from an EMBL/GenBank/DDBJ whole genome shotgun (WGS) entry which is preliminary data.</text>
</comment>